<dbReference type="PANTHER" id="PTHR22702:SF1">
    <property type="entry name" value="PROTEASE-ASSOCIATED DOMAIN-CONTAINING PROTEIN 1"/>
    <property type="match status" value="1"/>
</dbReference>
<dbReference type="EMBL" id="VLTN01000046">
    <property type="protein sequence ID" value="KAA0149138.1"/>
    <property type="molecule type" value="Genomic_DNA"/>
</dbReference>
<evidence type="ECO:0000313" key="4">
    <source>
        <dbReference type="EMBL" id="KAA0149138.1"/>
    </source>
</evidence>
<evidence type="ECO:0000256" key="1">
    <source>
        <dbReference type="ARBA" id="ARBA00022729"/>
    </source>
</evidence>
<keyword evidence="1" id="KW-0732">Signal</keyword>
<dbReference type="Proteomes" id="UP000323011">
    <property type="component" value="Unassembled WGS sequence"/>
</dbReference>
<feature type="domain" description="PA" evidence="3">
    <location>
        <begin position="33"/>
        <end position="110"/>
    </location>
</feature>
<dbReference type="SUPFAM" id="SSF52025">
    <property type="entry name" value="PA domain"/>
    <property type="match status" value="1"/>
</dbReference>
<evidence type="ECO:0000313" key="5">
    <source>
        <dbReference type="Proteomes" id="UP000323011"/>
    </source>
</evidence>
<gene>
    <name evidence="4" type="ORF">FNF29_06226</name>
</gene>
<dbReference type="InterPro" id="IPR046450">
    <property type="entry name" value="PA_dom_sf"/>
</dbReference>
<evidence type="ECO:0000256" key="2">
    <source>
        <dbReference type="ARBA" id="ARBA00023180"/>
    </source>
</evidence>
<sequence>MYLKGSPTKFEVFRANFGGLLPCGSRQLAWMPDQFGCATVREPVVSGRFAVAVRGNCTFATKAAYAQKAGAHGLIVINDQPGLLRMPLGNRSINEDNAIYLPSVMVRQSFAGVIETFSSSGHNLTAALRPFRADCIPDKVYVPHQRIRQKNAPSSPKLVAQGVKSPFDIPPPGETNWEPVVATGGILAVSDGRAERSGREGHMSVGPDGHIKSISSGRAIRTEFALADFGGPPIGGTMRLMLADPIDACSPLVDPHGMLRGAAVIARRGTCPMINKARAAQAAQANVLVLINNDETDKLNAELFRLASELPGSAGASGSDLVDSTDEVAAALKAAIPEPERLGLVQAAPDDAPDDIHIATVMVPAESGDRIEKVLAANRGTAFLSIDASKDMPVGESWNELRRLARESGDFWPKDERAVTQEMVRMVRLCDPRSLTGSDERIQALIGLSIASGAAHGRQLLELLHEVNFHPDGKPMDHWSDSASVAPTPRLHSSEPASAFLLNRLPAHSVNLRNSDSLGCTVEGGLAHVRVPDVTPGQSVGITLTPRVVDLLKHQACLEKLLLRNTAALGNMIALMQRETEEAVYSAQVHALFRRFGSPSGEQSTNMADSYVSAAEAIMRAIKPNANATVATGAAKNDGTVGSMLRGE</sequence>
<dbReference type="PANTHER" id="PTHR22702">
    <property type="entry name" value="PROTEASE-ASSOCIATED DOMAIN-CONTAINING PROTEIN"/>
    <property type="match status" value="1"/>
</dbReference>
<keyword evidence="5" id="KW-1185">Reference proteome</keyword>
<accession>A0A5A8C8J5</accession>
<name>A0A5A8C8J5_CAFRO</name>
<proteinExistence type="predicted"/>
<organism evidence="4 5">
    <name type="scientific">Cafeteria roenbergensis</name>
    <name type="common">Marine flagellate</name>
    <dbReference type="NCBI Taxonomy" id="33653"/>
    <lineage>
        <taxon>Eukaryota</taxon>
        <taxon>Sar</taxon>
        <taxon>Stramenopiles</taxon>
        <taxon>Bigyra</taxon>
        <taxon>Opalozoa</taxon>
        <taxon>Bicosoecida</taxon>
        <taxon>Cafeteriaceae</taxon>
        <taxon>Cafeteria</taxon>
    </lineage>
</organism>
<dbReference type="Pfam" id="PF02225">
    <property type="entry name" value="PA"/>
    <property type="match status" value="1"/>
</dbReference>
<evidence type="ECO:0000259" key="3">
    <source>
        <dbReference type="Pfam" id="PF02225"/>
    </source>
</evidence>
<dbReference type="Gene3D" id="3.50.30.30">
    <property type="match status" value="2"/>
</dbReference>
<dbReference type="InterPro" id="IPR003137">
    <property type="entry name" value="PA_domain"/>
</dbReference>
<protein>
    <recommendedName>
        <fullName evidence="3">PA domain-containing protein</fullName>
    </recommendedName>
</protein>
<keyword evidence="2" id="KW-0325">Glycoprotein</keyword>
<dbReference type="AlphaFoldDB" id="A0A5A8C8J5"/>
<reference evidence="4 5" key="1">
    <citation type="submission" date="2019-07" db="EMBL/GenBank/DDBJ databases">
        <title>Genomes of Cafeteria roenbergensis.</title>
        <authorList>
            <person name="Fischer M.G."/>
            <person name="Hackl T."/>
            <person name="Roman M."/>
        </authorList>
    </citation>
    <scope>NUCLEOTIDE SEQUENCE [LARGE SCALE GENOMIC DNA]</scope>
    <source>
        <strain evidence="4 5">BVI</strain>
    </source>
</reference>
<comment type="caution">
    <text evidence="4">The sequence shown here is derived from an EMBL/GenBank/DDBJ whole genome shotgun (WGS) entry which is preliminary data.</text>
</comment>